<comment type="caution">
    <text evidence="2">The sequence shown here is derived from an EMBL/GenBank/DDBJ whole genome shotgun (WGS) entry which is preliminary data.</text>
</comment>
<feature type="domain" description="Phage conserved hypothetical protein C-terminal" evidence="1">
    <location>
        <begin position="107"/>
        <end position="179"/>
    </location>
</feature>
<reference evidence="2 3" key="1">
    <citation type="submission" date="2019-10" db="EMBL/GenBank/DDBJ databases">
        <title>Alkalibaculum tamaniensis sp.nov., a new alkaliphilic acetogen, isolated on methoxylated aromatics from a mud volcano.</title>
        <authorList>
            <person name="Khomyakova M.A."/>
            <person name="Merkel A.Y."/>
            <person name="Bonch-Osmolovskaya E.A."/>
            <person name="Slobodkin A.I."/>
        </authorList>
    </citation>
    <scope>NUCLEOTIDE SEQUENCE [LARGE SCALE GENOMIC DNA]</scope>
    <source>
        <strain evidence="2 3">M08DMB</strain>
    </source>
</reference>
<dbReference type="InterPro" id="IPR011741">
    <property type="entry name" value="Phg_2220_C"/>
</dbReference>
<name>A0A6A7KAB9_9FIRM</name>
<accession>A0A6A7KAB9</accession>
<proteinExistence type="predicted"/>
<evidence type="ECO:0000313" key="2">
    <source>
        <dbReference type="EMBL" id="MPW26241.1"/>
    </source>
</evidence>
<dbReference type="AlphaFoldDB" id="A0A6A7KAB9"/>
<evidence type="ECO:0000259" key="1">
    <source>
        <dbReference type="Pfam" id="PF09524"/>
    </source>
</evidence>
<keyword evidence="3" id="KW-1185">Reference proteome</keyword>
<gene>
    <name evidence="2" type="ORF">GC105_10620</name>
</gene>
<dbReference type="Pfam" id="PF09524">
    <property type="entry name" value="Phg_2220_C"/>
    <property type="match status" value="1"/>
</dbReference>
<evidence type="ECO:0000313" key="3">
    <source>
        <dbReference type="Proteomes" id="UP000440004"/>
    </source>
</evidence>
<organism evidence="2 3">
    <name type="scientific">Alkalibaculum sporogenes</name>
    <dbReference type="NCBI Taxonomy" id="2655001"/>
    <lineage>
        <taxon>Bacteria</taxon>
        <taxon>Bacillati</taxon>
        <taxon>Bacillota</taxon>
        <taxon>Clostridia</taxon>
        <taxon>Eubacteriales</taxon>
        <taxon>Eubacteriaceae</taxon>
        <taxon>Alkalibaculum</taxon>
    </lineage>
</organism>
<dbReference type="Proteomes" id="UP000440004">
    <property type="component" value="Unassembled WGS sequence"/>
</dbReference>
<sequence>MFKGERITLQPGQLLAGRKSIASFLKVNENKVQRMLKSFEIEQQIKQQTSNQNRLISILNWTLYQSSEQQSEQQVNNKRTTSEQQVNTNKNVKNIENVKNDKNYKYIVEYLNQKTGKSFSTKTKSTTAKIHARLEEGFTVDDFKKVIDIKTSEWLSDANMQKYLRPETLFGNKFESYLNQKLKTQQQSSNPFLEMLKDEMVKGEHDE</sequence>
<protein>
    <recommendedName>
        <fullName evidence="1">Phage conserved hypothetical protein C-terminal domain-containing protein</fullName>
    </recommendedName>
</protein>
<dbReference type="NCBIfam" id="TIGR02220">
    <property type="entry name" value="phg_TIGR02220"/>
    <property type="match status" value="1"/>
</dbReference>
<dbReference type="EMBL" id="WHNX01000015">
    <property type="protein sequence ID" value="MPW26241.1"/>
    <property type="molecule type" value="Genomic_DNA"/>
</dbReference>